<gene>
    <name evidence="4" type="ORF">B4U79_18707</name>
</gene>
<evidence type="ECO:0000256" key="1">
    <source>
        <dbReference type="ARBA" id="ARBA00007357"/>
    </source>
</evidence>
<evidence type="ECO:0000256" key="2">
    <source>
        <dbReference type="SAM" id="Phobius"/>
    </source>
</evidence>
<dbReference type="InterPro" id="IPR024079">
    <property type="entry name" value="MetalloPept_cat_dom_sf"/>
</dbReference>
<dbReference type="PANTHER" id="PTHR11733">
    <property type="entry name" value="ZINC METALLOPROTEASE FAMILY M13 NEPRILYSIN-RELATED"/>
    <property type="match status" value="1"/>
</dbReference>
<dbReference type="Gene3D" id="1.10.1380.10">
    <property type="entry name" value="Neutral endopeptidase , domain2"/>
    <property type="match status" value="1"/>
</dbReference>
<keyword evidence="2" id="KW-0812">Transmembrane</keyword>
<dbReference type="InterPro" id="IPR000718">
    <property type="entry name" value="Peptidase_M13"/>
</dbReference>
<comment type="caution">
    <text evidence="4">The sequence shown here is derived from an EMBL/GenBank/DDBJ whole genome shotgun (WGS) entry which is preliminary data.</text>
</comment>
<keyword evidence="5" id="KW-1185">Reference proteome</keyword>
<keyword evidence="2" id="KW-1133">Transmembrane helix</keyword>
<dbReference type="GO" id="GO:0005886">
    <property type="term" value="C:plasma membrane"/>
    <property type="evidence" value="ECO:0007669"/>
    <property type="project" value="TreeGrafter"/>
</dbReference>
<protein>
    <recommendedName>
        <fullName evidence="3">Peptidase M13 N-terminal domain-containing protein</fullName>
    </recommendedName>
</protein>
<feature type="domain" description="Peptidase M13 N-terminal" evidence="3">
    <location>
        <begin position="61"/>
        <end position="165"/>
    </location>
</feature>
<dbReference type="GO" id="GO:0016485">
    <property type="term" value="P:protein processing"/>
    <property type="evidence" value="ECO:0007669"/>
    <property type="project" value="TreeGrafter"/>
</dbReference>
<dbReference type="InterPro" id="IPR008753">
    <property type="entry name" value="Peptidase_M13_N"/>
</dbReference>
<feature type="transmembrane region" description="Helical" evidence="2">
    <location>
        <begin position="6"/>
        <end position="24"/>
    </location>
</feature>
<accession>A0A3S3NCS8</accession>
<dbReference type="PANTHER" id="PTHR11733:SF167">
    <property type="entry name" value="FI17812P1-RELATED"/>
    <property type="match status" value="1"/>
</dbReference>
<dbReference type="EMBL" id="NCKU01012219">
    <property type="protein sequence ID" value="RWS00148.1"/>
    <property type="molecule type" value="Genomic_DNA"/>
</dbReference>
<keyword evidence="2" id="KW-0472">Membrane</keyword>
<evidence type="ECO:0000259" key="3">
    <source>
        <dbReference type="Pfam" id="PF05649"/>
    </source>
</evidence>
<sequence>MRKAIASLLVANCVLLGLVLLPYTKFKRQLPKLKEAYTCNTDDCVGIAETIYSNLDTTVDPCNDFYKYVCGNWPKNHPRTEELPQPRTFSLLSQGISENLIDALEDENHFNSSAIKKAQHFFRACTDLTFRDELGLLELRKILEKAGGFPMISKHWDEKEYNWVDAYN</sequence>
<dbReference type="AlphaFoldDB" id="A0A3S3NCS8"/>
<dbReference type="SUPFAM" id="SSF55486">
    <property type="entry name" value="Metalloproteases ('zincins'), catalytic domain"/>
    <property type="match status" value="1"/>
</dbReference>
<name>A0A3S3NCS8_9ACAR</name>
<proteinExistence type="inferred from homology"/>
<evidence type="ECO:0000313" key="4">
    <source>
        <dbReference type="EMBL" id="RWS00148.1"/>
    </source>
</evidence>
<dbReference type="Gene3D" id="3.40.390.10">
    <property type="entry name" value="Collagenase (Catalytic Domain)"/>
    <property type="match status" value="1"/>
</dbReference>
<comment type="similarity">
    <text evidence="1">Belongs to the peptidase M13 family.</text>
</comment>
<reference evidence="4 5" key="1">
    <citation type="journal article" date="2018" name="Gigascience">
        <title>Genomes of trombidid mites reveal novel predicted allergens and laterally-transferred genes associated with secondary metabolism.</title>
        <authorList>
            <person name="Dong X."/>
            <person name="Chaisiri K."/>
            <person name="Xia D."/>
            <person name="Armstrong S.D."/>
            <person name="Fang Y."/>
            <person name="Donnelly M.J."/>
            <person name="Kadowaki T."/>
            <person name="McGarry J.W."/>
            <person name="Darby A.C."/>
            <person name="Makepeace B.L."/>
        </authorList>
    </citation>
    <scope>NUCLEOTIDE SEQUENCE [LARGE SCALE GENOMIC DNA]</scope>
    <source>
        <strain evidence="4">UoL-WK</strain>
    </source>
</reference>
<dbReference type="Pfam" id="PF05649">
    <property type="entry name" value="Peptidase_M13_N"/>
    <property type="match status" value="1"/>
</dbReference>
<evidence type="ECO:0000313" key="5">
    <source>
        <dbReference type="Proteomes" id="UP000285301"/>
    </source>
</evidence>
<dbReference type="GO" id="GO:0004222">
    <property type="term" value="F:metalloendopeptidase activity"/>
    <property type="evidence" value="ECO:0007669"/>
    <property type="project" value="InterPro"/>
</dbReference>
<organism evidence="4 5">
    <name type="scientific">Dinothrombium tinctorium</name>
    <dbReference type="NCBI Taxonomy" id="1965070"/>
    <lineage>
        <taxon>Eukaryota</taxon>
        <taxon>Metazoa</taxon>
        <taxon>Ecdysozoa</taxon>
        <taxon>Arthropoda</taxon>
        <taxon>Chelicerata</taxon>
        <taxon>Arachnida</taxon>
        <taxon>Acari</taxon>
        <taxon>Acariformes</taxon>
        <taxon>Trombidiformes</taxon>
        <taxon>Prostigmata</taxon>
        <taxon>Anystina</taxon>
        <taxon>Parasitengona</taxon>
        <taxon>Trombidioidea</taxon>
        <taxon>Trombidiidae</taxon>
        <taxon>Dinothrombium</taxon>
    </lineage>
</organism>
<dbReference type="Proteomes" id="UP000285301">
    <property type="component" value="Unassembled WGS sequence"/>
</dbReference>
<dbReference type="PROSITE" id="PS51885">
    <property type="entry name" value="NEPRILYSIN"/>
    <property type="match status" value="1"/>
</dbReference>
<dbReference type="InterPro" id="IPR042089">
    <property type="entry name" value="Peptidase_M13_dom_2"/>
</dbReference>
<dbReference type="OrthoDB" id="8069313at2759"/>